<feature type="transmembrane region" description="Helical" evidence="1">
    <location>
        <begin position="96"/>
        <end position="119"/>
    </location>
</feature>
<gene>
    <name evidence="3" type="ORF">IU459_26405</name>
</gene>
<protein>
    <submittedName>
        <fullName evidence="3">Uncharacterized protein</fullName>
    </submittedName>
</protein>
<evidence type="ECO:0000256" key="1">
    <source>
        <dbReference type="SAM" id="Phobius"/>
    </source>
</evidence>
<feature type="signal peptide" evidence="2">
    <location>
        <begin position="1"/>
        <end position="23"/>
    </location>
</feature>
<proteinExistence type="predicted"/>
<feature type="transmembrane region" description="Helical" evidence="1">
    <location>
        <begin position="42"/>
        <end position="60"/>
    </location>
</feature>
<organism evidence="3 4">
    <name type="scientific">Nocardia amamiensis</name>
    <dbReference type="NCBI Taxonomy" id="404578"/>
    <lineage>
        <taxon>Bacteria</taxon>
        <taxon>Bacillati</taxon>
        <taxon>Actinomycetota</taxon>
        <taxon>Actinomycetes</taxon>
        <taxon>Mycobacteriales</taxon>
        <taxon>Nocardiaceae</taxon>
        <taxon>Nocardia</taxon>
    </lineage>
</organism>
<dbReference type="RefSeq" id="WP_195132277.1">
    <property type="nucleotide sequence ID" value="NZ_JADLQX010000023.1"/>
</dbReference>
<sequence>MKKAFTGLAAVLLLAVIAQFYLAASGAFDNAPVEESFQPHRTLGYAILLFALVITIAAAVARMPGRIIGLAGLVTGLVIGQSVIREVAKSLGDGSSSHFVFGVHAINGLAIIAVIGMIVRQSHKISRKPAESARTAS</sequence>
<name>A0ABS0CX51_9NOCA</name>
<dbReference type="InterPro" id="IPR046192">
    <property type="entry name" value="DUF6220"/>
</dbReference>
<evidence type="ECO:0000256" key="2">
    <source>
        <dbReference type="SAM" id="SignalP"/>
    </source>
</evidence>
<feature type="chain" id="PRO_5045283015" evidence="2">
    <location>
        <begin position="24"/>
        <end position="137"/>
    </location>
</feature>
<feature type="transmembrane region" description="Helical" evidence="1">
    <location>
        <begin position="67"/>
        <end position="84"/>
    </location>
</feature>
<evidence type="ECO:0000313" key="3">
    <source>
        <dbReference type="EMBL" id="MBF6301050.1"/>
    </source>
</evidence>
<evidence type="ECO:0000313" key="4">
    <source>
        <dbReference type="Proteomes" id="UP000702209"/>
    </source>
</evidence>
<dbReference type="Pfam" id="PF19728">
    <property type="entry name" value="DUF6220"/>
    <property type="match status" value="1"/>
</dbReference>
<keyword evidence="1" id="KW-1133">Transmembrane helix</keyword>
<keyword evidence="1" id="KW-0812">Transmembrane</keyword>
<dbReference type="EMBL" id="JADLQX010000023">
    <property type="protein sequence ID" value="MBF6301050.1"/>
    <property type="molecule type" value="Genomic_DNA"/>
</dbReference>
<keyword evidence="1" id="KW-0472">Membrane</keyword>
<dbReference type="Proteomes" id="UP000702209">
    <property type="component" value="Unassembled WGS sequence"/>
</dbReference>
<keyword evidence="4" id="KW-1185">Reference proteome</keyword>
<comment type="caution">
    <text evidence="3">The sequence shown here is derived from an EMBL/GenBank/DDBJ whole genome shotgun (WGS) entry which is preliminary data.</text>
</comment>
<keyword evidence="2" id="KW-0732">Signal</keyword>
<accession>A0ABS0CX51</accession>
<reference evidence="3 4" key="1">
    <citation type="submission" date="2020-10" db="EMBL/GenBank/DDBJ databases">
        <title>Identification of Nocardia species via Next-generation sequencing and recognition of intraspecies genetic diversity.</title>
        <authorList>
            <person name="Li P."/>
            <person name="Li P."/>
            <person name="Lu B."/>
        </authorList>
    </citation>
    <scope>NUCLEOTIDE SEQUENCE [LARGE SCALE GENOMIC DNA]</scope>
    <source>
        <strain evidence="3 4">BJ06-0157</strain>
    </source>
</reference>